<dbReference type="EMBL" id="CP011127">
    <property type="protein sequence ID" value="AMU87306.1"/>
    <property type="molecule type" value="Genomic_DNA"/>
</dbReference>
<organism evidence="1 2">
    <name type="scientific">Dehalococcoides mccartyi</name>
    <dbReference type="NCBI Taxonomy" id="61435"/>
    <lineage>
        <taxon>Bacteria</taxon>
        <taxon>Bacillati</taxon>
        <taxon>Chloroflexota</taxon>
        <taxon>Dehalococcoidia</taxon>
        <taxon>Dehalococcoidales</taxon>
        <taxon>Dehalococcoidaceae</taxon>
        <taxon>Dehalococcoides</taxon>
    </lineage>
</organism>
<protein>
    <submittedName>
        <fullName evidence="1">Uncharacterized protein</fullName>
    </submittedName>
</protein>
<name>A0A142VBU2_9CHLR</name>
<evidence type="ECO:0000313" key="1">
    <source>
        <dbReference type="EMBL" id="AMU87306.1"/>
    </source>
</evidence>
<dbReference type="PATRIC" id="fig|61435.8.peg.1473"/>
<dbReference type="Proteomes" id="UP000076394">
    <property type="component" value="Chromosome"/>
</dbReference>
<gene>
    <name evidence="1" type="ORF">Dm11a5_1480</name>
</gene>
<evidence type="ECO:0000313" key="2">
    <source>
        <dbReference type="Proteomes" id="UP000076394"/>
    </source>
</evidence>
<proteinExistence type="predicted"/>
<accession>A0A142VBU2</accession>
<sequence length="51" mass="5893">MASSEELNRFLPVPPNAGRKQYDGFKAALSPQSYNPIRYFTHVWFLACLIF</sequence>
<dbReference type="AlphaFoldDB" id="A0A142VBU2"/>
<reference evidence="1 2" key="1">
    <citation type="submission" date="2015-03" db="EMBL/GenBank/DDBJ databases">
        <title>Genomic characterization of Dehalococcoides mccartyi strain 11a5, an unusal plasmid-containing chloroethene dechlorinator.</title>
        <authorList>
            <person name="Zhao S."/>
            <person name="Ding C."/>
            <person name="He J."/>
        </authorList>
    </citation>
    <scope>NUCLEOTIDE SEQUENCE [LARGE SCALE GENOMIC DNA]</scope>
    <source>
        <strain evidence="1 2">11a5</strain>
    </source>
</reference>